<organism evidence="3 4">
    <name type="scientific">Capronia coronata CBS 617.96</name>
    <dbReference type="NCBI Taxonomy" id="1182541"/>
    <lineage>
        <taxon>Eukaryota</taxon>
        <taxon>Fungi</taxon>
        <taxon>Dikarya</taxon>
        <taxon>Ascomycota</taxon>
        <taxon>Pezizomycotina</taxon>
        <taxon>Eurotiomycetes</taxon>
        <taxon>Chaetothyriomycetidae</taxon>
        <taxon>Chaetothyriales</taxon>
        <taxon>Herpotrichiellaceae</taxon>
        <taxon>Capronia</taxon>
    </lineage>
</organism>
<evidence type="ECO:0000313" key="3">
    <source>
        <dbReference type="EMBL" id="EXJ88037.1"/>
    </source>
</evidence>
<dbReference type="PANTHER" id="PTHR43709:SF2">
    <property type="entry name" value="DUF453 DOMAIN PROTEIN (AFU_ORTHOLOGUE AFUA_6G00360)"/>
    <property type="match status" value="1"/>
</dbReference>
<dbReference type="Gene3D" id="3.10.310.10">
    <property type="entry name" value="Diaminopimelate Epimerase, Chain A, domain 1"/>
    <property type="match status" value="2"/>
</dbReference>
<dbReference type="PANTHER" id="PTHR43709">
    <property type="entry name" value="ACONITATE ISOMERASE-RELATED"/>
    <property type="match status" value="1"/>
</dbReference>
<comment type="similarity">
    <text evidence="1">Belongs to the PrpF family.</text>
</comment>
<dbReference type="RefSeq" id="XP_007724043.1">
    <property type="nucleotide sequence ID" value="XM_007725853.1"/>
</dbReference>
<dbReference type="SUPFAM" id="SSF54506">
    <property type="entry name" value="Diaminopimelate epimerase-like"/>
    <property type="match status" value="2"/>
</dbReference>
<protein>
    <submittedName>
        <fullName evidence="3">Uncharacterized protein</fullName>
    </submittedName>
</protein>
<dbReference type="OrthoDB" id="10267539at2759"/>
<dbReference type="EMBL" id="AMWN01000004">
    <property type="protein sequence ID" value="EXJ88037.1"/>
    <property type="molecule type" value="Genomic_DNA"/>
</dbReference>
<gene>
    <name evidence="3" type="ORF">A1O1_04964</name>
</gene>
<evidence type="ECO:0000313" key="4">
    <source>
        <dbReference type="Proteomes" id="UP000019484"/>
    </source>
</evidence>
<proteinExistence type="inferred from homology"/>
<dbReference type="AlphaFoldDB" id="W9Y5D9"/>
<keyword evidence="2" id="KW-0413">Isomerase</keyword>
<keyword evidence="4" id="KW-1185">Reference proteome</keyword>
<dbReference type="GeneID" id="19159842"/>
<accession>W9Y5D9</accession>
<evidence type="ECO:0000256" key="2">
    <source>
        <dbReference type="ARBA" id="ARBA00023235"/>
    </source>
</evidence>
<dbReference type="Proteomes" id="UP000019484">
    <property type="component" value="Unassembled WGS sequence"/>
</dbReference>
<dbReference type="GO" id="GO:0016853">
    <property type="term" value="F:isomerase activity"/>
    <property type="evidence" value="ECO:0007669"/>
    <property type="project" value="UniProtKB-KW"/>
</dbReference>
<dbReference type="Pfam" id="PF04303">
    <property type="entry name" value="PrpF"/>
    <property type="match status" value="1"/>
</dbReference>
<dbReference type="HOGENOM" id="CLU_026443_0_0_1"/>
<name>W9Y5D9_9EURO</name>
<dbReference type="eggNOG" id="ENOG502RXKW">
    <property type="taxonomic scope" value="Eukaryota"/>
</dbReference>
<reference evidence="3 4" key="1">
    <citation type="submission" date="2013-03" db="EMBL/GenBank/DDBJ databases">
        <title>The Genome Sequence of Capronia coronata CBS 617.96.</title>
        <authorList>
            <consortium name="The Broad Institute Genomics Platform"/>
            <person name="Cuomo C."/>
            <person name="de Hoog S."/>
            <person name="Gorbushina A."/>
            <person name="Walker B."/>
            <person name="Young S.K."/>
            <person name="Zeng Q."/>
            <person name="Gargeya S."/>
            <person name="Fitzgerald M."/>
            <person name="Haas B."/>
            <person name="Abouelleil A."/>
            <person name="Allen A.W."/>
            <person name="Alvarado L."/>
            <person name="Arachchi H.M."/>
            <person name="Berlin A.M."/>
            <person name="Chapman S.B."/>
            <person name="Gainer-Dewar J."/>
            <person name="Goldberg J."/>
            <person name="Griggs A."/>
            <person name="Gujja S."/>
            <person name="Hansen M."/>
            <person name="Howarth C."/>
            <person name="Imamovic A."/>
            <person name="Ireland A."/>
            <person name="Larimer J."/>
            <person name="McCowan C."/>
            <person name="Murphy C."/>
            <person name="Pearson M."/>
            <person name="Poon T.W."/>
            <person name="Priest M."/>
            <person name="Roberts A."/>
            <person name="Saif S."/>
            <person name="Shea T."/>
            <person name="Sisk P."/>
            <person name="Sykes S."/>
            <person name="Wortman J."/>
            <person name="Nusbaum C."/>
            <person name="Birren B."/>
        </authorList>
    </citation>
    <scope>NUCLEOTIDE SEQUENCE [LARGE SCALE GENOMIC DNA]</scope>
    <source>
        <strain evidence="3 4">CBS 617.96</strain>
    </source>
</reference>
<dbReference type="InterPro" id="IPR007400">
    <property type="entry name" value="PrpF-like"/>
</dbReference>
<dbReference type="STRING" id="1182541.W9Y5D9"/>
<sequence>MSSSSSLLPHAVRASFWRGGTSKGIFLTLSDLPDWLQTSLASNVQSGTAQFRRMEAFFATIMGSPDPYGRQLNGMGGGISSLSKAMVVGPSNQPDADIDYTFFQIGINDGRLDMAGNCGNLTAAVGPFALYAGLYEKIPGSESQPHAVLESECITLRMRNTNTDKIIQSDFQACRVNGHWQYLELGNCSIDGVPGTGSTITLSFLDPSGSKTGTALPTGNPIDEIEVGNHVIQASLIDVSNPGIFVDGSEIGWRANASPEELNVDQALLDKLETIRRTGAEMMGLDPNISSIPKIVLLFPTTTEDGGDLACQALSMEQAHKAVPVTLALNLGVACKMHGTIPAKLSRHLHPSNTVISHPSGTLEVGASIEYGEVHSAKLIRTARCHMDGFVNILRAEEDEVS</sequence>
<comment type="caution">
    <text evidence="3">The sequence shown here is derived from an EMBL/GenBank/DDBJ whole genome shotgun (WGS) entry which is preliminary data.</text>
</comment>
<evidence type="ECO:0000256" key="1">
    <source>
        <dbReference type="ARBA" id="ARBA00007673"/>
    </source>
</evidence>